<keyword evidence="1" id="KW-0732">Signal</keyword>
<evidence type="ECO:0000313" key="4">
    <source>
        <dbReference type="Proteomes" id="UP000626026"/>
    </source>
</evidence>
<dbReference type="Proteomes" id="UP000626026">
    <property type="component" value="Unassembled WGS sequence"/>
</dbReference>
<gene>
    <name evidence="3" type="ORF">IBL26_07970</name>
</gene>
<evidence type="ECO:0000259" key="2">
    <source>
        <dbReference type="Pfam" id="PF20091"/>
    </source>
</evidence>
<dbReference type="InterPro" id="IPR045394">
    <property type="entry name" value="Abhydrolase_dom"/>
</dbReference>
<organism evidence="3 4">
    <name type="scientific">Teichococcus aerophilus</name>
    <dbReference type="NCBI Taxonomy" id="1224513"/>
    <lineage>
        <taxon>Bacteria</taxon>
        <taxon>Pseudomonadati</taxon>
        <taxon>Pseudomonadota</taxon>
        <taxon>Alphaproteobacteria</taxon>
        <taxon>Acetobacterales</taxon>
        <taxon>Roseomonadaceae</taxon>
        <taxon>Roseomonas</taxon>
    </lineage>
</organism>
<keyword evidence="4" id="KW-1185">Reference proteome</keyword>
<reference evidence="3 4" key="1">
    <citation type="journal article" date="2013" name="Int. J. Syst. Evol. Microbiol.">
        <title>Roseomonas aerophila sp. nov., isolated from air.</title>
        <authorList>
            <person name="Kim S.J."/>
            <person name="Weon H.Y."/>
            <person name="Ahn J.H."/>
            <person name="Hong S.B."/>
            <person name="Seok S.J."/>
            <person name="Whang K.S."/>
            <person name="Kwon S.W."/>
        </authorList>
    </citation>
    <scope>NUCLEOTIDE SEQUENCE [LARGE SCALE GENOMIC DNA]</scope>
    <source>
        <strain evidence="3 4">NBRC 108923</strain>
    </source>
</reference>
<name>A0ABR7RKX4_9PROT</name>
<feature type="domain" description="Alpha/beta hydrolase" evidence="2">
    <location>
        <begin position="226"/>
        <end position="634"/>
    </location>
</feature>
<accession>A0ABR7RKX4</accession>
<evidence type="ECO:0000256" key="1">
    <source>
        <dbReference type="SAM" id="SignalP"/>
    </source>
</evidence>
<evidence type="ECO:0000313" key="3">
    <source>
        <dbReference type="EMBL" id="MBC9206770.1"/>
    </source>
</evidence>
<comment type="caution">
    <text evidence="3">The sequence shown here is derived from an EMBL/GenBank/DDBJ whole genome shotgun (WGS) entry which is preliminary data.</text>
</comment>
<proteinExistence type="predicted"/>
<protein>
    <recommendedName>
        <fullName evidence="2">Alpha/beta hydrolase domain-containing protein</fullName>
    </recommendedName>
</protein>
<feature type="chain" id="PRO_5045990291" description="Alpha/beta hydrolase domain-containing protein" evidence="1">
    <location>
        <begin position="19"/>
        <end position="646"/>
    </location>
</feature>
<feature type="signal peptide" evidence="1">
    <location>
        <begin position="1"/>
        <end position="18"/>
    </location>
</feature>
<sequence length="646" mass="69222">MGSALALGALGCAAPALAEVTRFEVLSREAAALGGRAFGARGGQAEKITARATIALDPADPRNAVIADLDRAPRNAEGRVEATTEVVILRPAQTNGTLLFEVLNRGRKLVTGWAQDTDAAPAIRLERAEDAGNGFLLEQGYTLVWAGWQHDLPAGQGLLRIDLPVAAGVTGPSRDEFTFTDAASPKRAVLSYPVADRASARMTVRARTDQERQPLAEGSFRFIDDNTIEIDRPAGMAEGALYELTYTARDPKVTGMALAAIRDVSSFLRREGGAANPLAADGRSGLDRAIGFGISQSGRVLRDVLYYGMNEDEAGRIVFEGMMPIIPGARRSFTNARFGQPGRNPGPQYDRLYPVLQFPFTYEVLDDPLSGRRDGLLLRCRLTNSCPVVMQMDSEFEFWGSQASLVVTDPQGRHIDLPANVRAYAVAGAPHGNPWNAASRQTPACVMPLNPISQGPALRALLVAMERWMRDGVEPPASRYPMLAQGTLVPAAAVYPEIPGLPYRGQYVRAERIETAAPVPVARGSYPIFLPRAGLDGNMISGIRLPVIAAPRATYVGWNAQAGAEGPQELCTQVGGVVPLAATRAAREAARDPRPSLEELYPTAEAYVAAVQAAASRMVAERLLLPMDAEAAVRAAREGQLARLMP</sequence>
<dbReference type="Pfam" id="PF20091">
    <property type="entry name" value="Abhydrolase_10"/>
    <property type="match status" value="1"/>
</dbReference>
<dbReference type="EMBL" id="JACTVA010000010">
    <property type="protein sequence ID" value="MBC9206770.1"/>
    <property type="molecule type" value="Genomic_DNA"/>
</dbReference>